<organism evidence="3">
    <name type="scientific">Spathaspora passalidarum (strain NRRL Y-27907 / 11-Y1)</name>
    <dbReference type="NCBI Taxonomy" id="619300"/>
    <lineage>
        <taxon>Eukaryota</taxon>
        <taxon>Fungi</taxon>
        <taxon>Dikarya</taxon>
        <taxon>Ascomycota</taxon>
        <taxon>Saccharomycotina</taxon>
        <taxon>Pichiomycetes</taxon>
        <taxon>Debaryomycetaceae</taxon>
        <taxon>Spathaspora</taxon>
    </lineage>
</organism>
<sequence length="212" mass="24943">MSSLHFAKQAEKKKLWLTKLAEYAALTNESPVPDQVVVLKFKKKILSKYNPHNNDKWPDVECHLREIAIECFGEHDFPFGYYWSYLYFSEVIEGLTKEFITHNMFEAFKVRYNSIENVKNDKELCSNYDRAKGRGLSLLRFVHFNKEIAYENTLAFTKLEMRAIENDYNRRVELYHENERKRRGWDVDYTASGVVGILLIGCSVFGLYLVLA</sequence>
<name>G3ALE3_SPAPN</name>
<evidence type="ECO:0000313" key="3">
    <source>
        <dbReference type="Proteomes" id="UP000000709"/>
    </source>
</evidence>
<dbReference type="AlphaFoldDB" id="G3ALE3"/>
<keyword evidence="1" id="KW-1133">Transmembrane helix</keyword>
<reference evidence="2 3" key="1">
    <citation type="journal article" date="2011" name="Proc. Natl. Acad. Sci. U.S.A.">
        <title>Comparative genomics of xylose-fermenting fungi for enhanced biofuel production.</title>
        <authorList>
            <person name="Wohlbach D.J."/>
            <person name="Kuo A."/>
            <person name="Sato T.K."/>
            <person name="Potts K.M."/>
            <person name="Salamov A.A."/>
            <person name="LaButti K.M."/>
            <person name="Sun H."/>
            <person name="Clum A."/>
            <person name="Pangilinan J.L."/>
            <person name="Lindquist E.A."/>
            <person name="Lucas S."/>
            <person name="Lapidus A."/>
            <person name="Jin M."/>
            <person name="Gunawan C."/>
            <person name="Balan V."/>
            <person name="Dale B.E."/>
            <person name="Jeffries T.W."/>
            <person name="Zinkel R."/>
            <person name="Barry K.W."/>
            <person name="Grigoriev I.V."/>
            <person name="Gasch A.P."/>
        </authorList>
    </citation>
    <scope>NUCLEOTIDE SEQUENCE [LARGE SCALE GENOMIC DNA]</scope>
    <source>
        <strain evidence="3">NRRL Y-27907 / 11-Y1</strain>
    </source>
</reference>
<evidence type="ECO:0000256" key="1">
    <source>
        <dbReference type="SAM" id="Phobius"/>
    </source>
</evidence>
<feature type="transmembrane region" description="Helical" evidence="1">
    <location>
        <begin position="189"/>
        <end position="211"/>
    </location>
</feature>
<dbReference type="RefSeq" id="XP_007374700.1">
    <property type="nucleotide sequence ID" value="XM_007374638.1"/>
</dbReference>
<gene>
    <name evidence="2" type="ORF">SPAPADRAFT_60510</name>
</gene>
<keyword evidence="3" id="KW-1185">Reference proteome</keyword>
<protein>
    <submittedName>
        <fullName evidence="2">Uncharacterized protein</fullName>
    </submittedName>
</protein>
<dbReference type="HOGENOM" id="CLU_1300357_0_0_1"/>
<evidence type="ECO:0000313" key="2">
    <source>
        <dbReference type="EMBL" id="EGW33185.1"/>
    </source>
</evidence>
<dbReference type="EMBL" id="GL996501">
    <property type="protein sequence ID" value="EGW33185.1"/>
    <property type="molecule type" value="Genomic_DNA"/>
</dbReference>
<dbReference type="Proteomes" id="UP000000709">
    <property type="component" value="Unassembled WGS sequence"/>
</dbReference>
<keyword evidence="1" id="KW-0472">Membrane</keyword>
<dbReference type="InParanoid" id="G3ALE3"/>
<keyword evidence="1" id="KW-0812">Transmembrane</keyword>
<dbReference type="KEGG" id="spaa:SPAPADRAFT_60510"/>
<proteinExistence type="predicted"/>
<dbReference type="GeneID" id="18873442"/>
<accession>G3ALE3</accession>